<comment type="caution">
    <text evidence="3">The sequence shown here is derived from an EMBL/GenBank/DDBJ whole genome shotgun (WGS) entry which is preliminary data.</text>
</comment>
<dbReference type="InterPro" id="IPR033134">
    <property type="entry name" value="Asp/Glu_racemase_AS_2"/>
</dbReference>
<reference evidence="3 4" key="1">
    <citation type="submission" date="2019-07" db="EMBL/GenBank/DDBJ databases">
        <title>Genomic Encyclopedia of Archaeal and Bacterial Type Strains, Phase II (KMG-II): from individual species to whole genera.</title>
        <authorList>
            <person name="Goeker M."/>
        </authorList>
    </citation>
    <scope>NUCLEOTIDE SEQUENCE [LARGE SCALE GENOMIC DNA]</scope>
    <source>
        <strain evidence="3 4">DSM 17527</strain>
    </source>
</reference>
<evidence type="ECO:0000313" key="4">
    <source>
        <dbReference type="Proteomes" id="UP000324376"/>
    </source>
</evidence>
<dbReference type="RefSeq" id="WP_148782446.1">
    <property type="nucleotide sequence ID" value="NZ_VNHU01000004.1"/>
</dbReference>
<name>A0A5S5C780_9FLAO</name>
<gene>
    <name evidence="3" type="ORF">BD809_104152</name>
</gene>
<keyword evidence="2" id="KW-0413">Isomerase</keyword>
<dbReference type="InterPro" id="IPR004380">
    <property type="entry name" value="Asp_race"/>
</dbReference>
<accession>A0A5S5C780</accession>
<dbReference type="Proteomes" id="UP000324376">
    <property type="component" value="Unassembled WGS sequence"/>
</dbReference>
<dbReference type="GO" id="GO:0047661">
    <property type="term" value="F:amino-acid racemase activity"/>
    <property type="evidence" value="ECO:0007669"/>
    <property type="project" value="InterPro"/>
</dbReference>
<dbReference type="InterPro" id="IPR015942">
    <property type="entry name" value="Asp/Glu/hydantoin_racemase"/>
</dbReference>
<dbReference type="OrthoDB" id="9803739at2"/>
<organism evidence="3 4">
    <name type="scientific">Aquimarina intermedia</name>
    <dbReference type="NCBI Taxonomy" id="350814"/>
    <lineage>
        <taxon>Bacteria</taxon>
        <taxon>Pseudomonadati</taxon>
        <taxon>Bacteroidota</taxon>
        <taxon>Flavobacteriia</taxon>
        <taxon>Flavobacteriales</taxon>
        <taxon>Flavobacteriaceae</taxon>
        <taxon>Aquimarina</taxon>
    </lineage>
</organism>
<evidence type="ECO:0000256" key="1">
    <source>
        <dbReference type="ARBA" id="ARBA00007847"/>
    </source>
</evidence>
<dbReference type="SUPFAM" id="SSF53681">
    <property type="entry name" value="Aspartate/glutamate racemase"/>
    <property type="match status" value="2"/>
</dbReference>
<keyword evidence="4" id="KW-1185">Reference proteome</keyword>
<dbReference type="Pfam" id="PF01177">
    <property type="entry name" value="Asp_Glu_race"/>
    <property type="match status" value="1"/>
</dbReference>
<protein>
    <submittedName>
        <fullName evidence="3">Aspartate racemase</fullName>
    </submittedName>
</protein>
<dbReference type="PROSITE" id="PS00924">
    <property type="entry name" value="ASP_GLU_RACEMASE_2"/>
    <property type="match status" value="1"/>
</dbReference>
<proteinExistence type="inferred from homology"/>
<dbReference type="PANTHER" id="PTHR21198">
    <property type="entry name" value="GLUTAMATE RACEMASE"/>
    <property type="match status" value="1"/>
</dbReference>
<dbReference type="EMBL" id="VNHU01000004">
    <property type="protein sequence ID" value="TYP74332.1"/>
    <property type="molecule type" value="Genomic_DNA"/>
</dbReference>
<evidence type="ECO:0000313" key="3">
    <source>
        <dbReference type="EMBL" id="TYP74332.1"/>
    </source>
</evidence>
<comment type="similarity">
    <text evidence="1">Belongs to the aspartate/glutamate racemases family.</text>
</comment>
<dbReference type="PANTHER" id="PTHR21198:SF7">
    <property type="entry name" value="ASPARTATE-GLUTAMATE RACEMASE FAMILY"/>
    <property type="match status" value="1"/>
</dbReference>
<sequence>MRTLGMIGGTSWHSTIVYYKLINELVGSKIGTRANPELLLYSINIELMREQNKEKINTKYLEVANKLEKAGAKAIIICANTPHMVYPFVQPQINIPILHIADAIGKEASRLKLSKLGLLGNQPTMTGSFIPSFLESNFGIKTIIPDVEHITKSHTYVSQELTQGKFTDKAREFFLQQIQLLKDRGAEGIILGCTELPMLIDATHSDIPLIATTQLHAKMASDFIMEKEV</sequence>
<dbReference type="Gene3D" id="3.40.50.1860">
    <property type="match status" value="2"/>
</dbReference>
<dbReference type="AlphaFoldDB" id="A0A5S5C780"/>
<dbReference type="NCBIfam" id="TIGR00035">
    <property type="entry name" value="asp_race"/>
    <property type="match status" value="1"/>
</dbReference>
<evidence type="ECO:0000256" key="2">
    <source>
        <dbReference type="ARBA" id="ARBA00023235"/>
    </source>
</evidence>
<dbReference type="InterPro" id="IPR001920">
    <property type="entry name" value="Asp/Glu_race"/>
</dbReference>